<keyword evidence="7" id="KW-0067">ATP-binding</keyword>
<comment type="caution">
    <text evidence="11">The sequence shown here is derived from an EMBL/GenBank/DDBJ whole genome shotgun (WGS) entry which is preliminary data.</text>
</comment>
<dbReference type="InterPro" id="IPR007795">
    <property type="entry name" value="T7SS_EccB"/>
</dbReference>
<evidence type="ECO:0000256" key="1">
    <source>
        <dbReference type="ARBA" id="ARBA00004162"/>
    </source>
</evidence>
<proteinExistence type="inferred from homology"/>
<accession>A0ABN3JF91</accession>
<keyword evidence="9 10" id="KW-0472">Membrane</keyword>
<dbReference type="Pfam" id="PF05108">
    <property type="entry name" value="T7SS_ESX1_EccB"/>
    <property type="match status" value="1"/>
</dbReference>
<dbReference type="NCBIfam" id="TIGR03919">
    <property type="entry name" value="T7SS_EccB"/>
    <property type="match status" value="1"/>
</dbReference>
<dbReference type="Gene3D" id="3.30.2390.20">
    <property type="entry name" value="Type VII secretion system EccB, repeat 1 domain"/>
    <property type="match status" value="1"/>
</dbReference>
<keyword evidence="3" id="KW-1003">Cell membrane</keyword>
<comment type="subcellular location">
    <subcellularLocation>
        <location evidence="1">Cell membrane</location>
        <topology evidence="1">Single-pass membrane protein</topology>
    </subcellularLocation>
</comment>
<keyword evidence="8 10" id="KW-1133">Transmembrane helix</keyword>
<gene>
    <name evidence="11" type="primary">eccB_2</name>
    <name evidence="11" type="ORF">GCM10010191_44630</name>
</gene>
<keyword evidence="6" id="KW-0378">Hydrolase</keyword>
<name>A0ABN3JF91_9ACTN</name>
<dbReference type="RefSeq" id="WP_344591292.1">
    <property type="nucleotide sequence ID" value="NZ_BAAARW010000016.1"/>
</dbReference>
<evidence type="ECO:0000256" key="10">
    <source>
        <dbReference type="SAM" id="Phobius"/>
    </source>
</evidence>
<dbReference type="Gene3D" id="2.40.50.910">
    <property type="entry name" value="Type VII secretion system EccB, repeat 3 domain"/>
    <property type="match status" value="1"/>
</dbReference>
<keyword evidence="5" id="KW-0547">Nucleotide-binding</keyword>
<dbReference type="Proteomes" id="UP001501231">
    <property type="component" value="Unassembled WGS sequence"/>
</dbReference>
<evidence type="ECO:0000256" key="8">
    <source>
        <dbReference type="ARBA" id="ARBA00022989"/>
    </source>
</evidence>
<organism evidence="11 12">
    <name type="scientific">Actinomadura vinacea</name>
    <dbReference type="NCBI Taxonomy" id="115336"/>
    <lineage>
        <taxon>Bacteria</taxon>
        <taxon>Bacillati</taxon>
        <taxon>Actinomycetota</taxon>
        <taxon>Actinomycetes</taxon>
        <taxon>Streptosporangiales</taxon>
        <taxon>Thermomonosporaceae</taxon>
        <taxon>Actinomadura</taxon>
    </lineage>
</organism>
<dbReference type="InterPro" id="IPR042485">
    <property type="entry name" value="T7SS_EccB_R3"/>
</dbReference>
<evidence type="ECO:0000256" key="6">
    <source>
        <dbReference type="ARBA" id="ARBA00022801"/>
    </source>
</evidence>
<feature type="transmembrane region" description="Helical" evidence="10">
    <location>
        <begin position="39"/>
        <end position="61"/>
    </location>
</feature>
<sequence length="468" mass="49016">MQTRKDLLQAHRLMTQRASLALISGEPDNPELPLRRMNIGAFSGVMIAILVCAAFGIFGIIRPGGAKGLDKPGMLLVEKETGARFIWCEGKLCPVANYVSARLVAGKDKKSRRTVSTGSLSKFERGPLIGIQGAPNTLPEPKKLTKAPWSVCVRTANSTSSGRQSLVTLVAGRKVGGTPVRDDQALAVAADGQNWLLWRNTRLRLPPYALPTLGATPAQISGKWFDSVSQGPDYAAPQIPELGRPAQGPTGKAQVGQVFSVSTSSGGASSYVLLADGLAPITPIQRDLLVADPRTRAAYGDQQAQAIQVDAGRVNSMPQSRQQVRDARLDGQAPKMAPYQETSALCAVYDDPSGNSDAKLTLGGTLPSPPGGQQPVGADQLVFPPGSAALAGRVPSPGKANEVNTYYLVAEGKRFPIKDPQAAESLGYALPGNAAKVPAGVLDLIAQGPVLDPSAVSTTVPLNAQQAN</sequence>
<protein>
    <submittedName>
        <fullName evidence="11">Type VII secretion protein EccB</fullName>
    </submittedName>
</protein>
<dbReference type="PANTHER" id="PTHR40765">
    <property type="entry name" value="ESX-2 SECRETION SYSTEM ATPASE ECCB2"/>
    <property type="match status" value="1"/>
</dbReference>
<keyword evidence="12" id="KW-1185">Reference proteome</keyword>
<evidence type="ECO:0000313" key="11">
    <source>
        <dbReference type="EMBL" id="GAA2426998.1"/>
    </source>
</evidence>
<keyword evidence="4 10" id="KW-0812">Transmembrane</keyword>
<dbReference type="PANTHER" id="PTHR40765:SF2">
    <property type="entry name" value="ESX-2 SECRETION SYSTEM ATPASE ECCB2"/>
    <property type="match status" value="1"/>
</dbReference>
<evidence type="ECO:0000256" key="2">
    <source>
        <dbReference type="ARBA" id="ARBA00008149"/>
    </source>
</evidence>
<comment type="similarity">
    <text evidence="2">Belongs to the EccB family.</text>
</comment>
<dbReference type="EMBL" id="BAAARW010000016">
    <property type="protein sequence ID" value="GAA2426998.1"/>
    <property type="molecule type" value="Genomic_DNA"/>
</dbReference>
<evidence type="ECO:0000256" key="9">
    <source>
        <dbReference type="ARBA" id="ARBA00023136"/>
    </source>
</evidence>
<evidence type="ECO:0000256" key="7">
    <source>
        <dbReference type="ARBA" id="ARBA00022840"/>
    </source>
</evidence>
<evidence type="ECO:0000256" key="5">
    <source>
        <dbReference type="ARBA" id="ARBA00022741"/>
    </source>
</evidence>
<evidence type="ECO:0000256" key="3">
    <source>
        <dbReference type="ARBA" id="ARBA00022475"/>
    </source>
</evidence>
<dbReference type="InterPro" id="IPR044857">
    <property type="entry name" value="T7SS_EccB_R1"/>
</dbReference>
<reference evidence="11 12" key="1">
    <citation type="journal article" date="2019" name="Int. J. Syst. Evol. Microbiol.">
        <title>The Global Catalogue of Microorganisms (GCM) 10K type strain sequencing project: providing services to taxonomists for standard genome sequencing and annotation.</title>
        <authorList>
            <consortium name="The Broad Institute Genomics Platform"/>
            <consortium name="The Broad Institute Genome Sequencing Center for Infectious Disease"/>
            <person name="Wu L."/>
            <person name="Ma J."/>
        </authorList>
    </citation>
    <scope>NUCLEOTIDE SEQUENCE [LARGE SCALE GENOMIC DNA]</scope>
    <source>
        <strain evidence="11 12">JCM 3325</strain>
    </source>
</reference>
<evidence type="ECO:0000313" key="12">
    <source>
        <dbReference type="Proteomes" id="UP001501231"/>
    </source>
</evidence>
<evidence type="ECO:0000256" key="4">
    <source>
        <dbReference type="ARBA" id="ARBA00022692"/>
    </source>
</evidence>